<dbReference type="Pfam" id="PF11799">
    <property type="entry name" value="IMS_C"/>
    <property type="match status" value="1"/>
</dbReference>
<keyword evidence="7" id="KW-0808">Transferase</keyword>
<evidence type="ECO:0000256" key="8">
    <source>
        <dbReference type="ARBA" id="ARBA00022695"/>
    </source>
</evidence>
<evidence type="ECO:0000313" key="18">
    <source>
        <dbReference type="EMBL" id="GAI97355.1"/>
    </source>
</evidence>
<comment type="catalytic activity">
    <reaction evidence="16">
        <text>DNA(n) + a 2'-deoxyribonucleoside 5'-triphosphate = DNA(n+1) + diphosphate</text>
        <dbReference type="Rhea" id="RHEA:22508"/>
        <dbReference type="Rhea" id="RHEA-COMP:17339"/>
        <dbReference type="Rhea" id="RHEA-COMP:17340"/>
        <dbReference type="ChEBI" id="CHEBI:33019"/>
        <dbReference type="ChEBI" id="CHEBI:61560"/>
        <dbReference type="ChEBI" id="CHEBI:173112"/>
        <dbReference type="EC" id="2.7.7.7"/>
    </reaction>
</comment>
<dbReference type="GO" id="GO:0003684">
    <property type="term" value="F:damaged DNA binding"/>
    <property type="evidence" value="ECO:0007669"/>
    <property type="project" value="InterPro"/>
</dbReference>
<keyword evidence="15" id="KW-0234">DNA repair</keyword>
<dbReference type="Gene3D" id="1.10.150.20">
    <property type="entry name" value="5' to 3' exonuclease, C-terminal subdomain"/>
    <property type="match status" value="1"/>
</dbReference>
<feature type="non-terminal residue" evidence="18">
    <location>
        <position position="1"/>
    </location>
</feature>
<name>X1UBU4_9ZZZZ</name>
<evidence type="ECO:0000256" key="15">
    <source>
        <dbReference type="ARBA" id="ARBA00023204"/>
    </source>
</evidence>
<keyword evidence="10" id="KW-0479">Metal-binding</keyword>
<dbReference type="PANTHER" id="PTHR11076">
    <property type="entry name" value="DNA REPAIR POLYMERASE UMUC / TRANSFERASE FAMILY MEMBER"/>
    <property type="match status" value="1"/>
</dbReference>
<dbReference type="InterPro" id="IPR001126">
    <property type="entry name" value="UmuC"/>
</dbReference>
<evidence type="ECO:0000256" key="13">
    <source>
        <dbReference type="ARBA" id="ARBA00022932"/>
    </source>
</evidence>
<feature type="domain" description="UmuC" evidence="17">
    <location>
        <begin position="1"/>
        <end position="106"/>
    </location>
</feature>
<protein>
    <recommendedName>
        <fullName evidence="4">DNA-directed DNA polymerase</fullName>
        <ecNumber evidence="4">2.7.7.7</ecNumber>
    </recommendedName>
</protein>
<dbReference type="GO" id="GO:0009432">
    <property type="term" value="P:SOS response"/>
    <property type="evidence" value="ECO:0007669"/>
    <property type="project" value="TreeGrafter"/>
</dbReference>
<gene>
    <name evidence="18" type="ORF">S12H4_31369</name>
</gene>
<dbReference type="InterPro" id="IPR053848">
    <property type="entry name" value="IMS_HHH_1"/>
</dbReference>
<comment type="subcellular location">
    <subcellularLocation>
        <location evidence="2">Cytoplasm</location>
    </subcellularLocation>
</comment>
<dbReference type="CDD" id="cd03586">
    <property type="entry name" value="PolY_Pol_IV_kappa"/>
    <property type="match status" value="1"/>
</dbReference>
<evidence type="ECO:0000256" key="10">
    <source>
        <dbReference type="ARBA" id="ARBA00022723"/>
    </source>
</evidence>
<evidence type="ECO:0000256" key="1">
    <source>
        <dbReference type="ARBA" id="ARBA00001946"/>
    </source>
</evidence>
<proteinExistence type="inferred from homology"/>
<dbReference type="InterPro" id="IPR050116">
    <property type="entry name" value="DNA_polymerase-Y"/>
</dbReference>
<dbReference type="PROSITE" id="PS50173">
    <property type="entry name" value="UMUC"/>
    <property type="match status" value="1"/>
</dbReference>
<dbReference type="FunFam" id="3.30.1490.100:FF:000004">
    <property type="entry name" value="DNA polymerase IV"/>
    <property type="match status" value="1"/>
</dbReference>
<dbReference type="GO" id="GO:0042276">
    <property type="term" value="P:error-prone translesion synthesis"/>
    <property type="evidence" value="ECO:0007669"/>
    <property type="project" value="TreeGrafter"/>
</dbReference>
<dbReference type="InterPro" id="IPR043128">
    <property type="entry name" value="Rev_trsase/Diguanyl_cyclase"/>
</dbReference>
<comment type="similarity">
    <text evidence="3">Belongs to the DNA polymerase type-Y family.</text>
</comment>
<keyword evidence="6" id="KW-0963">Cytoplasm</keyword>
<dbReference type="InterPro" id="IPR036775">
    <property type="entry name" value="DNA_pol_Y-fam_lit_finger_sf"/>
</dbReference>
<evidence type="ECO:0000256" key="14">
    <source>
        <dbReference type="ARBA" id="ARBA00023125"/>
    </source>
</evidence>
<dbReference type="GO" id="GO:0046872">
    <property type="term" value="F:metal ion binding"/>
    <property type="evidence" value="ECO:0007669"/>
    <property type="project" value="UniProtKB-KW"/>
</dbReference>
<dbReference type="GO" id="GO:0003887">
    <property type="term" value="F:DNA-directed DNA polymerase activity"/>
    <property type="evidence" value="ECO:0007669"/>
    <property type="project" value="UniProtKB-KW"/>
</dbReference>
<keyword evidence="12" id="KW-0460">Magnesium</keyword>
<evidence type="ECO:0000256" key="9">
    <source>
        <dbReference type="ARBA" id="ARBA00022705"/>
    </source>
</evidence>
<dbReference type="Pfam" id="PF21999">
    <property type="entry name" value="IMS_HHH_1"/>
    <property type="match status" value="1"/>
</dbReference>
<comment type="caution">
    <text evidence="18">The sequence shown here is derived from an EMBL/GenBank/DDBJ whole genome shotgun (WGS) entry which is preliminary data.</text>
</comment>
<evidence type="ECO:0000256" key="6">
    <source>
        <dbReference type="ARBA" id="ARBA00022490"/>
    </source>
</evidence>
<dbReference type="SUPFAM" id="SSF100879">
    <property type="entry name" value="Lesion bypass DNA polymerase (Y-family), little finger domain"/>
    <property type="match status" value="1"/>
</dbReference>
<dbReference type="EMBL" id="BARW01018299">
    <property type="protein sequence ID" value="GAI97355.1"/>
    <property type="molecule type" value="Genomic_DNA"/>
</dbReference>
<keyword evidence="13" id="KW-0239">DNA-directed DNA polymerase</keyword>
<organism evidence="18">
    <name type="scientific">marine sediment metagenome</name>
    <dbReference type="NCBI Taxonomy" id="412755"/>
    <lineage>
        <taxon>unclassified sequences</taxon>
        <taxon>metagenomes</taxon>
        <taxon>ecological metagenomes</taxon>
    </lineage>
</organism>
<dbReference type="Gene3D" id="3.30.70.270">
    <property type="match status" value="1"/>
</dbReference>
<keyword evidence="14" id="KW-0238">DNA-binding</keyword>
<sequence length="278" mass="30329">RDASQKFMAILADFSPFLEPVGLDEAYLDATGFESIYGSIHQMAVAIKQRIEDELGLCASVGIAGCKVIAKVASELSKPDGLLEVAAGEESSFLAPLPIAKLPGIGKKTERILRGLGINTIGKLSITPLNTLKSHFGASGELLHRLARGIDDRKVEPPGAAKSISRETTFGEDTRDRSLLKATLRYLSERVGADLRRRSKQARCITLKLRYADFTTITRSHTLRQTSDTDQTIFDTGEKLLKKALAQEKQPVRLIGIGVSNLTEPGRQLDMLDLSAQR</sequence>
<feature type="non-terminal residue" evidence="18">
    <location>
        <position position="278"/>
    </location>
</feature>
<evidence type="ECO:0000256" key="3">
    <source>
        <dbReference type="ARBA" id="ARBA00010945"/>
    </source>
</evidence>
<evidence type="ECO:0000256" key="11">
    <source>
        <dbReference type="ARBA" id="ARBA00022763"/>
    </source>
</evidence>
<evidence type="ECO:0000256" key="7">
    <source>
        <dbReference type="ARBA" id="ARBA00022679"/>
    </source>
</evidence>
<evidence type="ECO:0000256" key="2">
    <source>
        <dbReference type="ARBA" id="ARBA00004496"/>
    </source>
</evidence>
<dbReference type="InterPro" id="IPR017961">
    <property type="entry name" value="DNA_pol_Y-fam_little_finger"/>
</dbReference>
<reference evidence="18" key="1">
    <citation type="journal article" date="2014" name="Front. Microbiol.">
        <title>High frequency of phylogenetically diverse reductive dehalogenase-homologous genes in deep subseafloor sedimentary metagenomes.</title>
        <authorList>
            <person name="Kawai M."/>
            <person name="Futagami T."/>
            <person name="Toyoda A."/>
            <person name="Takaki Y."/>
            <person name="Nishi S."/>
            <person name="Hori S."/>
            <person name="Arai W."/>
            <person name="Tsubouchi T."/>
            <person name="Morono Y."/>
            <person name="Uchiyama I."/>
            <person name="Ito T."/>
            <person name="Fujiyama A."/>
            <person name="Inagaki F."/>
            <person name="Takami H."/>
        </authorList>
    </citation>
    <scope>NUCLEOTIDE SEQUENCE</scope>
    <source>
        <strain evidence="18">Expedition CK06-06</strain>
    </source>
</reference>
<accession>X1UBU4</accession>
<evidence type="ECO:0000256" key="4">
    <source>
        <dbReference type="ARBA" id="ARBA00012417"/>
    </source>
</evidence>
<dbReference type="AlphaFoldDB" id="X1UBU4"/>
<keyword evidence="5" id="KW-0515">Mutator protein</keyword>
<evidence type="ECO:0000259" key="17">
    <source>
        <dbReference type="PROSITE" id="PS50173"/>
    </source>
</evidence>
<dbReference type="Pfam" id="PF00817">
    <property type="entry name" value="IMS"/>
    <property type="match status" value="1"/>
</dbReference>
<dbReference type="Gene3D" id="3.30.1490.100">
    <property type="entry name" value="DNA polymerase, Y-family, little finger domain"/>
    <property type="match status" value="1"/>
</dbReference>
<evidence type="ECO:0000256" key="12">
    <source>
        <dbReference type="ARBA" id="ARBA00022842"/>
    </source>
</evidence>
<keyword evidence="8" id="KW-0548">Nucleotidyltransferase</keyword>
<dbReference type="InterPro" id="IPR022880">
    <property type="entry name" value="DNApol_IV"/>
</dbReference>
<keyword evidence="9" id="KW-0235">DNA replication</keyword>
<keyword evidence="11" id="KW-0227">DNA damage</keyword>
<evidence type="ECO:0000256" key="16">
    <source>
        <dbReference type="ARBA" id="ARBA00049244"/>
    </source>
</evidence>
<dbReference type="GO" id="GO:0006281">
    <property type="term" value="P:DNA repair"/>
    <property type="evidence" value="ECO:0007669"/>
    <property type="project" value="UniProtKB-KW"/>
</dbReference>
<dbReference type="GO" id="GO:0005829">
    <property type="term" value="C:cytosol"/>
    <property type="evidence" value="ECO:0007669"/>
    <property type="project" value="TreeGrafter"/>
</dbReference>
<dbReference type="EC" id="2.7.7.7" evidence="4"/>
<evidence type="ECO:0000256" key="5">
    <source>
        <dbReference type="ARBA" id="ARBA00022457"/>
    </source>
</evidence>
<dbReference type="SUPFAM" id="SSF56672">
    <property type="entry name" value="DNA/RNA polymerases"/>
    <property type="match status" value="1"/>
</dbReference>
<comment type="cofactor">
    <cofactor evidence="1">
        <name>Mg(2+)</name>
        <dbReference type="ChEBI" id="CHEBI:18420"/>
    </cofactor>
</comment>
<dbReference type="InterPro" id="IPR043502">
    <property type="entry name" value="DNA/RNA_pol_sf"/>
</dbReference>
<dbReference type="PANTHER" id="PTHR11076:SF33">
    <property type="entry name" value="DNA POLYMERASE KAPPA"/>
    <property type="match status" value="1"/>
</dbReference>
<dbReference type="GO" id="GO:0006260">
    <property type="term" value="P:DNA replication"/>
    <property type="evidence" value="ECO:0007669"/>
    <property type="project" value="UniProtKB-KW"/>
</dbReference>